<dbReference type="InterPro" id="IPR006913">
    <property type="entry name" value="CENP-V/GFA"/>
</dbReference>
<keyword evidence="8" id="KW-1185">Reference proteome</keyword>
<dbReference type="GO" id="GO:0046872">
    <property type="term" value="F:metal ion binding"/>
    <property type="evidence" value="ECO:0007669"/>
    <property type="project" value="UniProtKB-KW"/>
</dbReference>
<dbReference type="GeneID" id="25325571"/>
<feature type="region of interest" description="Disordered" evidence="5">
    <location>
        <begin position="258"/>
        <end position="290"/>
    </location>
</feature>
<reference evidence="7 8" key="1">
    <citation type="submission" date="2015-01" db="EMBL/GenBank/DDBJ databases">
        <title>The Genome Sequence of Exophiala xenobiotica CBS118157.</title>
        <authorList>
            <consortium name="The Broad Institute Genomics Platform"/>
            <person name="Cuomo C."/>
            <person name="de Hoog S."/>
            <person name="Gorbushina A."/>
            <person name="Stielow B."/>
            <person name="Teixiera M."/>
            <person name="Abouelleil A."/>
            <person name="Chapman S.B."/>
            <person name="Priest M."/>
            <person name="Young S.K."/>
            <person name="Wortman J."/>
            <person name="Nusbaum C."/>
            <person name="Birren B."/>
        </authorList>
    </citation>
    <scope>NUCLEOTIDE SEQUENCE [LARGE SCALE GENOMIC DNA]</scope>
    <source>
        <strain evidence="7 8">CBS 118157</strain>
    </source>
</reference>
<dbReference type="PANTHER" id="PTHR33337:SF40">
    <property type="entry name" value="CENP-V_GFA DOMAIN-CONTAINING PROTEIN-RELATED"/>
    <property type="match status" value="1"/>
</dbReference>
<feature type="domain" description="CENP-V/GFA" evidence="6">
    <location>
        <begin position="97"/>
        <end position="209"/>
    </location>
</feature>
<name>A0A0D2C2X8_9EURO</name>
<evidence type="ECO:0000256" key="2">
    <source>
        <dbReference type="ARBA" id="ARBA00022723"/>
    </source>
</evidence>
<dbReference type="PROSITE" id="PS51891">
    <property type="entry name" value="CENP_V_GFA"/>
    <property type="match status" value="1"/>
</dbReference>
<evidence type="ECO:0000256" key="4">
    <source>
        <dbReference type="ARBA" id="ARBA00023239"/>
    </source>
</evidence>
<dbReference type="OrthoDB" id="9970124at2759"/>
<evidence type="ECO:0000259" key="6">
    <source>
        <dbReference type="PROSITE" id="PS51891"/>
    </source>
</evidence>
<sequence>MNPRSFTLVFSPARHFRSTSLLTSQSYHTLHSCRPSARALKPVRTIVCQKRHSSNMSDDQAPHQFQSGDTTHREEDQWKSREPYRIHEKMENFPVKWEGSCHCGKVTYQLSREKPLAAKYCHCTTCQRLHGSPFQWAAIFHKSDINFTNGINDLGWYDPTNKDTSHHLPCKVSCAYCRSPIMDEGRNMILLFPPLIKNINTKEGREAFKPTCHMFYPQRVAEFRGDGIVKWKGIDNNSDMIDDDENVIVKFEEGMKEKDMDEKKRKHVEMTERGGGEEVKKVKEKDSETN</sequence>
<evidence type="ECO:0000313" key="7">
    <source>
        <dbReference type="EMBL" id="KIW59196.1"/>
    </source>
</evidence>
<dbReference type="InterPro" id="IPR011057">
    <property type="entry name" value="Mss4-like_sf"/>
</dbReference>
<dbReference type="Gene3D" id="3.90.1590.10">
    <property type="entry name" value="glutathione-dependent formaldehyde- activating enzyme (gfa)"/>
    <property type="match status" value="1"/>
</dbReference>
<evidence type="ECO:0000313" key="8">
    <source>
        <dbReference type="Proteomes" id="UP000054342"/>
    </source>
</evidence>
<comment type="similarity">
    <text evidence="1">Belongs to the Gfa family.</text>
</comment>
<organism evidence="7 8">
    <name type="scientific">Exophiala xenobiotica</name>
    <dbReference type="NCBI Taxonomy" id="348802"/>
    <lineage>
        <taxon>Eukaryota</taxon>
        <taxon>Fungi</taxon>
        <taxon>Dikarya</taxon>
        <taxon>Ascomycota</taxon>
        <taxon>Pezizomycotina</taxon>
        <taxon>Eurotiomycetes</taxon>
        <taxon>Chaetothyriomycetidae</taxon>
        <taxon>Chaetothyriales</taxon>
        <taxon>Herpotrichiellaceae</taxon>
        <taxon>Exophiala</taxon>
    </lineage>
</organism>
<dbReference type="SUPFAM" id="SSF51316">
    <property type="entry name" value="Mss4-like"/>
    <property type="match status" value="1"/>
</dbReference>
<dbReference type="HOGENOM" id="CLU_079143_0_0_1"/>
<proteinExistence type="inferred from homology"/>
<feature type="region of interest" description="Disordered" evidence="5">
    <location>
        <begin position="51"/>
        <end position="81"/>
    </location>
</feature>
<keyword evidence="4" id="KW-0456">Lyase</keyword>
<feature type="compositionally biased region" description="Polar residues" evidence="5">
    <location>
        <begin position="54"/>
        <end position="69"/>
    </location>
</feature>
<gene>
    <name evidence="7" type="ORF">PV05_03663</name>
</gene>
<keyword evidence="2" id="KW-0479">Metal-binding</keyword>
<feature type="compositionally biased region" description="Basic and acidic residues" evidence="5">
    <location>
        <begin position="70"/>
        <end position="81"/>
    </location>
</feature>
<dbReference type="RefSeq" id="XP_013319780.1">
    <property type="nucleotide sequence ID" value="XM_013464326.1"/>
</dbReference>
<dbReference type="EMBL" id="KN847318">
    <property type="protein sequence ID" value="KIW59196.1"/>
    <property type="molecule type" value="Genomic_DNA"/>
</dbReference>
<dbReference type="AlphaFoldDB" id="A0A0D2C2X8"/>
<evidence type="ECO:0000256" key="1">
    <source>
        <dbReference type="ARBA" id="ARBA00005495"/>
    </source>
</evidence>
<dbReference type="GO" id="GO:0016846">
    <property type="term" value="F:carbon-sulfur lyase activity"/>
    <property type="evidence" value="ECO:0007669"/>
    <property type="project" value="InterPro"/>
</dbReference>
<dbReference type="Pfam" id="PF04828">
    <property type="entry name" value="GFA"/>
    <property type="match status" value="1"/>
</dbReference>
<dbReference type="Proteomes" id="UP000054342">
    <property type="component" value="Unassembled WGS sequence"/>
</dbReference>
<evidence type="ECO:0000256" key="5">
    <source>
        <dbReference type="SAM" id="MobiDB-lite"/>
    </source>
</evidence>
<accession>A0A0D2C2X8</accession>
<dbReference type="STRING" id="348802.A0A0D2C2X8"/>
<evidence type="ECO:0000256" key="3">
    <source>
        <dbReference type="ARBA" id="ARBA00022833"/>
    </source>
</evidence>
<keyword evidence="3" id="KW-0862">Zinc</keyword>
<dbReference type="PANTHER" id="PTHR33337">
    <property type="entry name" value="GFA DOMAIN-CONTAINING PROTEIN"/>
    <property type="match status" value="1"/>
</dbReference>
<protein>
    <recommendedName>
        <fullName evidence="6">CENP-V/GFA domain-containing protein</fullName>
    </recommendedName>
</protein>